<protein>
    <submittedName>
        <fullName evidence="1">Uncharacterized protein</fullName>
    </submittedName>
</protein>
<organism evidence="1 2">
    <name type="scientific">Komagataeibacter oboediens</name>
    <dbReference type="NCBI Taxonomy" id="65958"/>
    <lineage>
        <taxon>Bacteria</taxon>
        <taxon>Pseudomonadati</taxon>
        <taxon>Pseudomonadota</taxon>
        <taxon>Alphaproteobacteria</taxon>
        <taxon>Acetobacterales</taxon>
        <taxon>Acetobacteraceae</taxon>
        <taxon>Komagataeibacter</taxon>
    </lineage>
</organism>
<dbReference type="AlphaFoldDB" id="A0A318QED4"/>
<dbReference type="OrthoDB" id="7284928at2"/>
<accession>A0A318QED4</accession>
<dbReference type="EMBL" id="NKTX01000180">
    <property type="protein sequence ID" value="PYD77395.1"/>
    <property type="molecule type" value="Genomic_DNA"/>
</dbReference>
<comment type="caution">
    <text evidence="1">The sequence shown here is derived from an EMBL/GenBank/DDBJ whole genome shotgun (WGS) entry which is preliminary data.</text>
</comment>
<sequence>MTTAAKNYILYRTAAFMYQPGYAYTQGATPSVPAAQVSSPVGTVVGTQQMTSLTGVTAPDGFAYALDAAGKYSAGSIYTPSTEYTLSGASTATAGTALTLTLTPDNDGPGADTTVTLSDGNAGGTFSADTVTFSGCTNTAQTVTYTPKAAGTVTISATNTGGLTNPASLSVTVAAAAA</sequence>
<reference evidence="1 2" key="1">
    <citation type="submission" date="2017-07" db="EMBL/GenBank/DDBJ databases">
        <title>A draft genome sequence of Komagataeibacter oboediens LMG 18849.</title>
        <authorList>
            <person name="Skraban J."/>
            <person name="Cleenwerck I."/>
            <person name="Vandamme P."/>
            <person name="Trcek J."/>
        </authorList>
    </citation>
    <scope>NUCLEOTIDE SEQUENCE [LARGE SCALE GENOMIC DNA]</scope>
    <source>
        <strain evidence="1 2">LMG 18849</strain>
    </source>
</reference>
<name>A0A318QED4_9PROT</name>
<evidence type="ECO:0000313" key="2">
    <source>
        <dbReference type="Proteomes" id="UP000247417"/>
    </source>
</evidence>
<gene>
    <name evidence="1" type="ORF">CFR80_17995</name>
</gene>
<dbReference type="Proteomes" id="UP000247417">
    <property type="component" value="Unassembled WGS sequence"/>
</dbReference>
<evidence type="ECO:0000313" key="1">
    <source>
        <dbReference type="EMBL" id="PYD77395.1"/>
    </source>
</evidence>
<dbReference type="RefSeq" id="WP_110507848.1">
    <property type="nucleotide sequence ID" value="NZ_NKTX01000180.1"/>
</dbReference>
<proteinExistence type="predicted"/>